<comment type="caution">
    <text evidence="1">The sequence shown here is derived from an EMBL/GenBank/DDBJ whole genome shotgun (WGS) entry which is preliminary data.</text>
</comment>
<evidence type="ECO:0000313" key="2">
    <source>
        <dbReference type="Proteomes" id="UP001596138"/>
    </source>
</evidence>
<dbReference type="SUPFAM" id="SSF52266">
    <property type="entry name" value="SGNH hydrolase"/>
    <property type="match status" value="1"/>
</dbReference>
<dbReference type="GO" id="GO:0016787">
    <property type="term" value="F:hydrolase activity"/>
    <property type="evidence" value="ECO:0007669"/>
    <property type="project" value="UniProtKB-KW"/>
</dbReference>
<reference evidence="2" key="1">
    <citation type="journal article" date="2019" name="Int. J. Syst. Evol. Microbiol.">
        <title>The Global Catalogue of Microorganisms (GCM) 10K type strain sequencing project: providing services to taxonomists for standard genome sequencing and annotation.</title>
        <authorList>
            <consortium name="The Broad Institute Genomics Platform"/>
            <consortium name="The Broad Institute Genome Sequencing Center for Infectious Disease"/>
            <person name="Wu L."/>
            <person name="Ma J."/>
        </authorList>
    </citation>
    <scope>NUCLEOTIDE SEQUENCE [LARGE SCALE GENOMIC DNA]</scope>
    <source>
        <strain evidence="2">CGMCC 4.7317</strain>
    </source>
</reference>
<evidence type="ECO:0000313" key="1">
    <source>
        <dbReference type="EMBL" id="MFC6239075.1"/>
    </source>
</evidence>
<dbReference type="InterPro" id="IPR036514">
    <property type="entry name" value="SGNH_hydro_sf"/>
</dbReference>
<name>A0ABW1T469_9ACTN</name>
<keyword evidence="1" id="KW-0378">Hydrolase</keyword>
<protein>
    <submittedName>
        <fullName evidence="1">SGNH/GDSL hydrolase family protein</fullName>
    </submittedName>
</protein>
<gene>
    <name evidence="1" type="ORF">ACFQGU_14410</name>
</gene>
<keyword evidence="2" id="KW-1185">Reference proteome</keyword>
<organism evidence="1 2">
    <name type="scientific">Longivirga aurantiaca</name>
    <dbReference type="NCBI Taxonomy" id="1837743"/>
    <lineage>
        <taxon>Bacteria</taxon>
        <taxon>Bacillati</taxon>
        <taxon>Actinomycetota</taxon>
        <taxon>Actinomycetes</taxon>
        <taxon>Sporichthyales</taxon>
        <taxon>Sporichthyaceae</taxon>
        <taxon>Longivirga</taxon>
    </lineage>
</organism>
<sequence>MMRHVLVFGDSLAFHGPDQAHRPSDPRLYPQVMAAALTEALREDVRADLVARLGWTARDAWWSLTKDPNTWGELMPRADALVLGVGQMDHLPAALPTYLREGIPFVRPGSLRRRVRTAYNAAAPWVIRATDGRLRQLPQAATDHYLGRIVDGVHHYRPDIPVVLLGPSPHAAPSYPSHRQHDPAVSAARRWSAAHGTGLVELDAIVAPSLAAGTGNPDGMHWGWEVHDAIGRALAAELAARWA</sequence>
<dbReference type="EMBL" id="JBHSTI010000008">
    <property type="protein sequence ID" value="MFC6239075.1"/>
    <property type="molecule type" value="Genomic_DNA"/>
</dbReference>
<proteinExistence type="predicted"/>
<dbReference type="RefSeq" id="WP_386767830.1">
    <property type="nucleotide sequence ID" value="NZ_JBHSTI010000008.1"/>
</dbReference>
<dbReference type="Gene3D" id="3.40.50.1110">
    <property type="entry name" value="SGNH hydrolase"/>
    <property type="match status" value="1"/>
</dbReference>
<accession>A0ABW1T469</accession>
<dbReference type="Proteomes" id="UP001596138">
    <property type="component" value="Unassembled WGS sequence"/>
</dbReference>